<dbReference type="AlphaFoldDB" id="S4PPT3"/>
<evidence type="ECO:0000313" key="1">
    <source>
        <dbReference type="EMBL" id="JAA90305.1"/>
    </source>
</evidence>
<reference evidence="1" key="2">
    <citation type="submission" date="2013-05" db="EMBL/GenBank/DDBJ databases">
        <authorList>
            <person name="Carter J.-M."/>
            <person name="Baker S.C."/>
            <person name="Pink R."/>
            <person name="Carter D.R.F."/>
            <person name="Collins A."/>
            <person name="Tomlin J."/>
            <person name="Gibbs M."/>
            <person name="Breuker C.J."/>
        </authorList>
    </citation>
    <scope>NUCLEOTIDE SEQUENCE</scope>
    <source>
        <tissue evidence="1">Ovary</tissue>
    </source>
</reference>
<protein>
    <submittedName>
        <fullName evidence="1">Uncharacterized protein</fullName>
    </submittedName>
</protein>
<dbReference type="EMBL" id="GAIX01002255">
    <property type="protein sequence ID" value="JAA90305.1"/>
    <property type="molecule type" value="Transcribed_RNA"/>
</dbReference>
<sequence length="69" mass="7757">FGGTNILKYEIASAKADPITRYVAPFLYPCVLSPTLLLNVICITSEYSVFCHISTDTLQMPERDKFVLK</sequence>
<organism evidence="1">
    <name type="scientific">Pararge aegeria</name>
    <name type="common">speckled wood butterfly</name>
    <dbReference type="NCBI Taxonomy" id="116150"/>
    <lineage>
        <taxon>Eukaryota</taxon>
        <taxon>Metazoa</taxon>
        <taxon>Ecdysozoa</taxon>
        <taxon>Arthropoda</taxon>
        <taxon>Hexapoda</taxon>
        <taxon>Insecta</taxon>
        <taxon>Pterygota</taxon>
        <taxon>Neoptera</taxon>
        <taxon>Endopterygota</taxon>
        <taxon>Lepidoptera</taxon>
        <taxon>Glossata</taxon>
        <taxon>Ditrysia</taxon>
        <taxon>Papilionoidea</taxon>
        <taxon>Nymphalidae</taxon>
        <taxon>Satyrinae</taxon>
        <taxon>Satyrini</taxon>
        <taxon>Parargina</taxon>
        <taxon>Pararge</taxon>
    </lineage>
</organism>
<name>S4PPT3_9NEOP</name>
<accession>S4PPT3</accession>
<proteinExistence type="predicted"/>
<reference evidence="1" key="1">
    <citation type="journal article" date="2013" name="BMC Genomics">
        <title>Unscrambling butterfly oogenesis.</title>
        <authorList>
            <person name="Carter J.M."/>
            <person name="Baker S.C."/>
            <person name="Pink R."/>
            <person name="Carter D.R."/>
            <person name="Collins A."/>
            <person name="Tomlin J."/>
            <person name="Gibbs M."/>
            <person name="Breuker C.J."/>
        </authorList>
    </citation>
    <scope>NUCLEOTIDE SEQUENCE</scope>
    <source>
        <tissue evidence="1">Ovary</tissue>
    </source>
</reference>
<feature type="non-terminal residue" evidence="1">
    <location>
        <position position="69"/>
    </location>
</feature>
<feature type="non-terminal residue" evidence="1">
    <location>
        <position position="1"/>
    </location>
</feature>